<dbReference type="AlphaFoldDB" id="A0A6I6IU38"/>
<feature type="domain" description="Glycosyltransferase 61 catalytic" evidence="2">
    <location>
        <begin position="126"/>
        <end position="305"/>
    </location>
</feature>
<gene>
    <name evidence="3" type="ORF">EI983_15555</name>
</gene>
<dbReference type="InterPro" id="IPR049625">
    <property type="entry name" value="Glyco_transf_61_cat"/>
</dbReference>
<proteinExistence type="predicted"/>
<name>A0A6I6IU38_9RHOB</name>
<feature type="region of interest" description="Disordered" evidence="1">
    <location>
        <begin position="1"/>
        <end position="36"/>
    </location>
</feature>
<feature type="compositionally biased region" description="Low complexity" evidence="1">
    <location>
        <begin position="7"/>
        <end position="23"/>
    </location>
</feature>
<dbReference type="GO" id="GO:0016757">
    <property type="term" value="F:glycosyltransferase activity"/>
    <property type="evidence" value="ECO:0007669"/>
    <property type="project" value="InterPro"/>
</dbReference>
<organism evidence="3 4">
    <name type="scientific">Roseovarius faecimaris</name>
    <dbReference type="NCBI Taxonomy" id="2494550"/>
    <lineage>
        <taxon>Bacteria</taxon>
        <taxon>Pseudomonadati</taxon>
        <taxon>Pseudomonadota</taxon>
        <taxon>Alphaproteobacteria</taxon>
        <taxon>Rhodobacterales</taxon>
        <taxon>Roseobacteraceae</taxon>
        <taxon>Roseovarius</taxon>
    </lineage>
</organism>
<reference evidence="4" key="1">
    <citation type="submission" date="2018-12" db="EMBL/GenBank/DDBJ databases">
        <title>Complete genome sequence of Roseovarius sp. MME-070.</title>
        <authorList>
            <person name="Nam Y.-D."/>
            <person name="Kang J."/>
            <person name="Chung W.-H."/>
            <person name="Park Y.S."/>
        </authorList>
    </citation>
    <scope>NUCLEOTIDE SEQUENCE [LARGE SCALE GENOMIC DNA]</scope>
    <source>
        <strain evidence="4">MME-070</strain>
    </source>
</reference>
<evidence type="ECO:0000313" key="3">
    <source>
        <dbReference type="EMBL" id="QGX99604.1"/>
    </source>
</evidence>
<keyword evidence="4" id="KW-1185">Reference proteome</keyword>
<evidence type="ECO:0000313" key="4">
    <source>
        <dbReference type="Proteomes" id="UP000428330"/>
    </source>
</evidence>
<keyword evidence="3" id="KW-0808">Transferase</keyword>
<evidence type="ECO:0000256" key="1">
    <source>
        <dbReference type="SAM" id="MobiDB-lite"/>
    </source>
</evidence>
<sequence>MPRSGCRASVSSRRSTWTRSSGSCNPNSPPRGTRMSTVDMTVQTPLSPDRLPPPIIEPVEEARIVPVEQDEGLGCGVFRPDGSFCELSRTRISDDRFTAQPALPDMRDAARLEGTYLFGGLGRHHFGHFLMESIARVWAMDGRYERFDGLIMLPFQQTDFGSVLRRRLLAFFEIMGVDMPLHLVKVPLVAERLLIPAQGFGHQDWASGTEEFRTYVRGRIAANCPAQGPEKIYISRSKLKHGHQKVDQEERIERMMRAAGYEIFHPQRHSIAAQIRVYRAAKVIVGGDGSAFHMVPFAMREGARIGLIQRRARDRAVQAIANQITAFEKVKLTRIDALTGTARHSGLPDPMDIAALQAQLSETGFI</sequence>
<dbReference type="KEGG" id="rom:EI983_15555"/>
<protein>
    <submittedName>
        <fullName evidence="3">Glycosyltransferase family 61 protein</fullName>
    </submittedName>
</protein>
<accession>A0A6I6IU38</accession>
<dbReference type="Proteomes" id="UP000428330">
    <property type="component" value="Chromosome"/>
</dbReference>
<dbReference type="Pfam" id="PF04577">
    <property type="entry name" value="Glyco_transf_61"/>
    <property type="match status" value="1"/>
</dbReference>
<dbReference type="EMBL" id="CP034348">
    <property type="protein sequence ID" value="QGX99604.1"/>
    <property type="molecule type" value="Genomic_DNA"/>
</dbReference>
<evidence type="ECO:0000259" key="2">
    <source>
        <dbReference type="Pfam" id="PF04577"/>
    </source>
</evidence>